<sequence length="221" mass="25063">MFWMATFNSGALFFAASTAARALEHRIYVHDDSDTDAFVEEDLIAGLRNTHAFDDGQYFNAYSQKRRCEQRCSSLMSRCTEIEREEFVCEMDSSLLIIIIASGVLAGILVPTFFISLYICGFYSYLTQIMSGNYKCDGEMESLQGRTRKRGSDTNISMNFAINDDNTERKILPQSTTSVMEKTKKQIIRGGTDDQLRTSLLPELHYSVDVGERSKEMVDIL</sequence>
<accession>A0A915BUR9</accession>
<evidence type="ECO:0000313" key="4">
    <source>
        <dbReference type="WBParaSite" id="PgR061_g046_t01"/>
    </source>
</evidence>
<evidence type="ECO:0000256" key="2">
    <source>
        <dbReference type="SAM" id="SignalP"/>
    </source>
</evidence>
<dbReference type="WBParaSite" id="PgR061_g046_t01">
    <property type="protein sequence ID" value="PgR061_g046_t01"/>
    <property type="gene ID" value="PgR061_g046"/>
</dbReference>
<keyword evidence="1" id="KW-0812">Transmembrane</keyword>
<keyword evidence="2" id="KW-0732">Signal</keyword>
<feature type="chain" id="PRO_5036711379" evidence="2">
    <location>
        <begin position="23"/>
        <end position="221"/>
    </location>
</feature>
<proteinExistence type="predicted"/>
<keyword evidence="1" id="KW-1133">Transmembrane helix</keyword>
<dbReference type="AlphaFoldDB" id="A0A915BUR9"/>
<feature type="transmembrane region" description="Helical" evidence="1">
    <location>
        <begin position="95"/>
        <end position="125"/>
    </location>
</feature>
<keyword evidence="3" id="KW-1185">Reference proteome</keyword>
<name>A0A915BUR9_PARUN</name>
<protein>
    <submittedName>
        <fullName evidence="4">Uncharacterized protein</fullName>
    </submittedName>
</protein>
<evidence type="ECO:0000256" key="1">
    <source>
        <dbReference type="SAM" id="Phobius"/>
    </source>
</evidence>
<organism evidence="3 4">
    <name type="scientific">Parascaris univalens</name>
    <name type="common">Nematode worm</name>
    <dbReference type="NCBI Taxonomy" id="6257"/>
    <lineage>
        <taxon>Eukaryota</taxon>
        <taxon>Metazoa</taxon>
        <taxon>Ecdysozoa</taxon>
        <taxon>Nematoda</taxon>
        <taxon>Chromadorea</taxon>
        <taxon>Rhabditida</taxon>
        <taxon>Spirurina</taxon>
        <taxon>Ascaridomorpha</taxon>
        <taxon>Ascaridoidea</taxon>
        <taxon>Ascarididae</taxon>
        <taxon>Parascaris</taxon>
    </lineage>
</organism>
<dbReference type="Proteomes" id="UP000887569">
    <property type="component" value="Unplaced"/>
</dbReference>
<reference evidence="4" key="1">
    <citation type="submission" date="2022-11" db="UniProtKB">
        <authorList>
            <consortium name="WormBaseParasite"/>
        </authorList>
    </citation>
    <scope>IDENTIFICATION</scope>
</reference>
<keyword evidence="1" id="KW-0472">Membrane</keyword>
<feature type="signal peptide" evidence="2">
    <location>
        <begin position="1"/>
        <end position="22"/>
    </location>
</feature>
<evidence type="ECO:0000313" key="3">
    <source>
        <dbReference type="Proteomes" id="UP000887569"/>
    </source>
</evidence>